<evidence type="ECO:0000256" key="5">
    <source>
        <dbReference type="ARBA" id="ARBA00023117"/>
    </source>
</evidence>
<feature type="domain" description="Bromo" evidence="12">
    <location>
        <begin position="1494"/>
        <end position="1560"/>
    </location>
</feature>
<dbReference type="GO" id="GO:0005669">
    <property type="term" value="C:transcription factor TFIID complex"/>
    <property type="evidence" value="ECO:0007669"/>
    <property type="project" value="InterPro"/>
</dbReference>
<dbReference type="InterPro" id="IPR037813">
    <property type="entry name" value="TAF2"/>
</dbReference>
<dbReference type="Pfam" id="PF25577">
    <property type="entry name" value="TPR_TAF2_C"/>
    <property type="match status" value="1"/>
</dbReference>
<evidence type="ECO:0000256" key="11">
    <source>
        <dbReference type="SAM" id="MobiDB-lite"/>
    </source>
</evidence>
<dbReference type="FunFam" id="1.10.390.10:FF:000011">
    <property type="entry name" value="Transcription initiation factor TFIID subunit"/>
    <property type="match status" value="1"/>
</dbReference>
<dbReference type="Gene3D" id="1.10.390.10">
    <property type="entry name" value="Neutral Protease Domain 2"/>
    <property type="match status" value="1"/>
</dbReference>
<dbReference type="Gene3D" id="1.20.920.10">
    <property type="entry name" value="Bromodomain-like"/>
    <property type="match status" value="3"/>
</dbReference>
<dbReference type="SUPFAM" id="SSF47370">
    <property type="entry name" value="Bromodomain"/>
    <property type="match status" value="3"/>
</dbReference>
<dbReference type="HOGENOM" id="CLU_002317_1_0_1"/>
<dbReference type="Proteomes" id="UP000054248">
    <property type="component" value="Unassembled WGS sequence"/>
</dbReference>
<keyword evidence="6" id="KW-0804">Transcription</keyword>
<dbReference type="InterPro" id="IPR042097">
    <property type="entry name" value="Aminopeptidase_N-like_N_sf"/>
</dbReference>
<dbReference type="InterPro" id="IPR027268">
    <property type="entry name" value="Peptidase_M4/M1_CTD_sf"/>
</dbReference>
<dbReference type="Pfam" id="PF25316">
    <property type="entry name" value="TAF2_3rd"/>
    <property type="match status" value="1"/>
</dbReference>
<feature type="region of interest" description="Disordered" evidence="11">
    <location>
        <begin position="1124"/>
        <end position="1165"/>
    </location>
</feature>
<dbReference type="Pfam" id="PF01433">
    <property type="entry name" value="Peptidase_M1"/>
    <property type="match status" value="1"/>
</dbReference>
<dbReference type="SMART" id="SM00297">
    <property type="entry name" value="BROMO"/>
    <property type="match status" value="3"/>
</dbReference>
<dbReference type="InterPro" id="IPR001487">
    <property type="entry name" value="Bromodomain"/>
</dbReference>
<dbReference type="GO" id="GO:0003682">
    <property type="term" value="F:chromatin binding"/>
    <property type="evidence" value="ECO:0007669"/>
    <property type="project" value="TreeGrafter"/>
</dbReference>
<comment type="similarity">
    <text evidence="2">Belongs to the TAF2 family.</text>
</comment>
<keyword evidence="14" id="KW-1185">Reference proteome</keyword>
<comment type="function">
    <text evidence="8">Functions as a component of the DNA-binding general transcription factor complex TFIID. Binding of TFIID to a promoter (with or without TATA element) is the initial step in pre-initiation complex (PIC) formation. TFIID plays a key role in the regulation of gene expression by RNA polymerase II through different activities such as transcription activator interaction, core promoter recognition and selectivity, TFIIA and TFIIB interaction, chromatin modification (histone acetylation by TAF1), facilitation of DNA opening and initiation of transcription.</text>
</comment>
<name>A0A0C3QIZ5_9AGAM</name>
<evidence type="ECO:0000256" key="3">
    <source>
        <dbReference type="ARBA" id="ARBA00017363"/>
    </source>
</evidence>
<feature type="domain" description="Bromo" evidence="12">
    <location>
        <begin position="1179"/>
        <end position="1251"/>
    </location>
</feature>
<evidence type="ECO:0000256" key="7">
    <source>
        <dbReference type="ARBA" id="ARBA00023242"/>
    </source>
</evidence>
<evidence type="ECO:0000313" key="13">
    <source>
        <dbReference type="EMBL" id="KIO26946.1"/>
    </source>
</evidence>
<accession>A0A0C3QIZ5</accession>
<dbReference type="InterPro" id="IPR057991">
    <property type="entry name" value="TPR_TAF2_C"/>
</dbReference>
<evidence type="ECO:0000256" key="2">
    <source>
        <dbReference type="ARBA" id="ARBA00010937"/>
    </source>
</evidence>
<dbReference type="GO" id="GO:0008270">
    <property type="term" value="F:zinc ion binding"/>
    <property type="evidence" value="ECO:0007669"/>
    <property type="project" value="InterPro"/>
</dbReference>
<evidence type="ECO:0000256" key="9">
    <source>
        <dbReference type="ARBA" id="ARBA00076306"/>
    </source>
</evidence>
<dbReference type="SUPFAM" id="SSF55486">
    <property type="entry name" value="Metalloproteases ('zincins'), catalytic domain"/>
    <property type="match status" value="1"/>
</dbReference>
<dbReference type="EMBL" id="KN823016">
    <property type="protein sequence ID" value="KIO26946.1"/>
    <property type="molecule type" value="Genomic_DNA"/>
</dbReference>
<keyword evidence="7" id="KW-0539">Nucleus</keyword>
<dbReference type="InterPro" id="IPR057345">
    <property type="entry name" value="Ig-like_TAF2"/>
</dbReference>
<dbReference type="PRINTS" id="PR00503">
    <property type="entry name" value="BROMODOMAIN"/>
</dbReference>
<keyword evidence="5 10" id="KW-0103">Bromodomain</keyword>
<evidence type="ECO:0000313" key="14">
    <source>
        <dbReference type="Proteomes" id="UP000054248"/>
    </source>
</evidence>
<dbReference type="OrthoDB" id="308861at2759"/>
<feature type="region of interest" description="Disordered" evidence="11">
    <location>
        <begin position="1573"/>
        <end position="1606"/>
    </location>
</feature>
<comment type="subcellular location">
    <subcellularLocation>
        <location evidence="1">Nucleus</location>
    </subcellularLocation>
</comment>
<dbReference type="GO" id="GO:0006325">
    <property type="term" value="P:chromatin organization"/>
    <property type="evidence" value="ECO:0007669"/>
    <property type="project" value="UniProtKB-ARBA"/>
</dbReference>
<sequence>MKVTVAGVVSDYIHYDPLVNIHVANRSDVHLYPEIKRKLYSALSEGDEGELSIGLPADMVARQEQAFNNNSQPDGTVPIEAVSFVIRIDYIVRNPPEGLEFVVPTEAYPYRVPHMYTTPSVPDAARCWVPCVDNLWERCTWDLQFVVPRFLDERPDEDEEGNFPVVVVASGDFMEQVSHPYNSSKNIFLFNQPVPTSVQHIAFAAGPFHVLELPIEESPADAEKEDEEEVLQPQMHVFCLPGLEGMLATTTSFYRSAMRFYSTLGAYPFGSFKAVFVDELPAQRFDSATLSIISNDLLYGEDAIEQVYESRMSLSHALAVQWIGINVVQKTWSDTWLINGLGSYIASLFFRKMFGNNEYRLRLKKDMDRVVTLDMGSQYPICQPAVMEPPDSAQLYFINLKAPLVLYILDRHLGKSGTSHSLSRVIPKILLSAISGDLAGNTLTTLSFLRTCRKISGVDPRIFAEQWIYGSGCPHFTFSASFNRKKLVVEFMMRQVCPAFEANRADPAAMALYKPVSFFEGTITVRIHEADGTPYEHVLDIRAPQKHYEVLFNTKYKRVRRNTKRYISRKAAALAAAQGDSEAMEDISLLNEAFTLPLWEDDNERAKWKVADWTEEDEQRMAGATYEWIRMDADFEWIGEIAFDQPDFMWVSQLQRDRDVVAQLEALRALARQPSPIVSSFLTHTVLVPNYFYRVRMEAALLLMRCASEDMQFIGIFHLLKIFTAWCYEPQQRRHEFGTRFIPRPNDFSNIPDYFVRKSIIVSLAQFREGHKMDHVVTRFLLDQLKFNDNTTNPYSDGLYISTLIAAVGATLLPTIQAEQSQLMATTQAPLEKTQEADLLRDALIEVERYREMDRLVPSMHNVVSIAALEWYLMLMMGNMIGNDVSIFLKYTREGNYPGVRMAAFDGLLLMKWYSSKTLIRYIMAVIATDSSRLIRRHVARGVCESFAVLFAIGDIPWVGSKAQDVLIEEDGSTPVVEKKNPKKKEVDVMLKSLQKNAGKALSLRECIMPIILAPDTDPQVRLCMLKVCDLLYRAAEESVPTLKITLPATPVVEVPPQSPAPVSTPTLKLVKAGPRRLSSFNVPPPSPSPSVDAIPTPKPKLRLMTSKVPDSPVPPLASTVNVRDHRLMPPPPVPARANTVDEEVRRPKKKEKSATDAQGKGLSAADRKMCERVLDKLFKHHHARLFGQPVDPVRDNAPGYWEKIKTPMDLSTIREKLKRHSYPDRFAFESDFQLMIRNAQEYNPTTHPVHIASKAFDIFFKNEWAKANKALDKATSRSTQNLPPSLVGGDDMATAALALEVEPLQEQDKVTVEAADELAALIEPAPQPPLPAPPTLPGPQPSLKLKLTSGRSTPKDAVARATPPAPPAVESLLRKDLIHVAPFAFPVDAVAQGCPTYYDEIKEPMDFMTLENNLNSGRYKTMEQFERNMRLIYSNCRQFNPPGLPIVESANHLEAVFNKEWVKAMEKKLSSGDRAIAIKILNTMFNDDSGFYFREPVDPVKLGIPHYFQVVDRKDARDLRTIKQNVQAGKYGSFEQIGADVQLMVSNAVKFNGLDSHVAKMAETNARMWNSAMTKKRKEDAKKASTHTNPQEPTGEPPSKKIRLF</sequence>
<dbReference type="CDD" id="cd04369">
    <property type="entry name" value="Bromodomain"/>
    <property type="match status" value="1"/>
</dbReference>
<dbReference type="GO" id="GO:0000976">
    <property type="term" value="F:transcription cis-regulatory region binding"/>
    <property type="evidence" value="ECO:0007669"/>
    <property type="project" value="TreeGrafter"/>
</dbReference>
<dbReference type="STRING" id="1051891.A0A0C3QIZ5"/>
<dbReference type="GO" id="GO:0006367">
    <property type="term" value="P:transcription initiation at RNA polymerase II promoter"/>
    <property type="evidence" value="ECO:0007669"/>
    <property type="project" value="TreeGrafter"/>
</dbReference>
<dbReference type="PANTHER" id="PTHR15137">
    <property type="entry name" value="TRANSCRIPTION INITIATION FACTOR TFIID"/>
    <property type="match status" value="1"/>
</dbReference>
<dbReference type="CDD" id="cd09839">
    <property type="entry name" value="M1_like_TAF2"/>
    <property type="match status" value="1"/>
</dbReference>
<reference evidence="14" key="2">
    <citation type="submission" date="2015-01" db="EMBL/GenBank/DDBJ databases">
        <title>Evolutionary Origins and Diversification of the Mycorrhizal Mutualists.</title>
        <authorList>
            <consortium name="DOE Joint Genome Institute"/>
            <consortium name="Mycorrhizal Genomics Consortium"/>
            <person name="Kohler A."/>
            <person name="Kuo A."/>
            <person name="Nagy L.G."/>
            <person name="Floudas D."/>
            <person name="Copeland A."/>
            <person name="Barry K.W."/>
            <person name="Cichocki N."/>
            <person name="Veneault-Fourrey C."/>
            <person name="LaButti K."/>
            <person name="Lindquist E.A."/>
            <person name="Lipzen A."/>
            <person name="Lundell T."/>
            <person name="Morin E."/>
            <person name="Murat C."/>
            <person name="Riley R."/>
            <person name="Ohm R."/>
            <person name="Sun H."/>
            <person name="Tunlid A."/>
            <person name="Henrissat B."/>
            <person name="Grigoriev I.V."/>
            <person name="Hibbett D.S."/>
            <person name="Martin F."/>
        </authorList>
    </citation>
    <scope>NUCLEOTIDE SEQUENCE [LARGE SCALE GENOMIC DNA]</scope>
    <source>
        <strain evidence="14">MUT 4182</strain>
    </source>
</reference>
<dbReference type="InterPro" id="IPR036427">
    <property type="entry name" value="Bromodomain-like_sf"/>
</dbReference>
<evidence type="ECO:0000256" key="10">
    <source>
        <dbReference type="PROSITE-ProRule" id="PRU00035"/>
    </source>
</evidence>
<evidence type="ECO:0000256" key="1">
    <source>
        <dbReference type="ARBA" id="ARBA00004123"/>
    </source>
</evidence>
<evidence type="ECO:0000256" key="8">
    <source>
        <dbReference type="ARBA" id="ARBA00025346"/>
    </source>
</evidence>
<reference evidence="13 14" key="1">
    <citation type="submission" date="2014-04" db="EMBL/GenBank/DDBJ databases">
        <authorList>
            <consortium name="DOE Joint Genome Institute"/>
            <person name="Kuo A."/>
            <person name="Girlanda M."/>
            <person name="Perotto S."/>
            <person name="Kohler A."/>
            <person name="Nagy L.G."/>
            <person name="Floudas D."/>
            <person name="Copeland A."/>
            <person name="Barry K.W."/>
            <person name="Cichocki N."/>
            <person name="Veneault-Fourrey C."/>
            <person name="LaButti K."/>
            <person name="Lindquist E.A."/>
            <person name="Lipzen A."/>
            <person name="Lundell T."/>
            <person name="Morin E."/>
            <person name="Murat C."/>
            <person name="Sun H."/>
            <person name="Tunlid A."/>
            <person name="Henrissat B."/>
            <person name="Grigoriev I.V."/>
            <person name="Hibbett D.S."/>
            <person name="Martin F."/>
            <person name="Nordberg H.P."/>
            <person name="Cantor M.N."/>
            <person name="Hua S.X."/>
        </authorList>
    </citation>
    <scope>NUCLEOTIDE SEQUENCE [LARGE SCALE GENOMIC DNA]</scope>
    <source>
        <strain evidence="13 14">MUT 4182</strain>
    </source>
</reference>
<dbReference type="PANTHER" id="PTHR15137:SF9">
    <property type="entry name" value="TRANSCRIPTION INITIATION FACTOR TFIID SUBUNIT 2"/>
    <property type="match status" value="1"/>
</dbReference>
<dbReference type="Gene3D" id="2.60.40.1730">
    <property type="entry name" value="tricorn interacting facor f3 domain"/>
    <property type="match status" value="1"/>
</dbReference>
<keyword evidence="4" id="KW-0805">Transcription regulation</keyword>
<dbReference type="InterPro" id="IPR014782">
    <property type="entry name" value="Peptidase_M1_dom"/>
</dbReference>
<dbReference type="SUPFAM" id="SSF63737">
    <property type="entry name" value="Leukotriene A4 hydrolase N-terminal domain"/>
    <property type="match status" value="1"/>
</dbReference>
<dbReference type="GO" id="GO:0008237">
    <property type="term" value="F:metallopeptidase activity"/>
    <property type="evidence" value="ECO:0007669"/>
    <property type="project" value="InterPro"/>
</dbReference>
<organism evidence="13 14">
    <name type="scientific">Tulasnella calospora MUT 4182</name>
    <dbReference type="NCBI Taxonomy" id="1051891"/>
    <lineage>
        <taxon>Eukaryota</taxon>
        <taxon>Fungi</taxon>
        <taxon>Dikarya</taxon>
        <taxon>Basidiomycota</taxon>
        <taxon>Agaricomycotina</taxon>
        <taxon>Agaricomycetes</taxon>
        <taxon>Cantharellales</taxon>
        <taxon>Tulasnellaceae</taxon>
        <taxon>Tulasnella</taxon>
    </lineage>
</organism>
<evidence type="ECO:0000256" key="4">
    <source>
        <dbReference type="ARBA" id="ARBA00023015"/>
    </source>
</evidence>
<gene>
    <name evidence="13" type="ORF">M407DRAFT_233870</name>
</gene>
<dbReference type="Pfam" id="PF00439">
    <property type="entry name" value="Bromodomain"/>
    <property type="match status" value="3"/>
</dbReference>
<evidence type="ECO:0000256" key="6">
    <source>
        <dbReference type="ARBA" id="ARBA00023163"/>
    </source>
</evidence>
<evidence type="ECO:0000259" key="12">
    <source>
        <dbReference type="PROSITE" id="PS50014"/>
    </source>
</evidence>
<feature type="domain" description="Bromo" evidence="12">
    <location>
        <begin position="1376"/>
        <end position="1448"/>
    </location>
</feature>
<dbReference type="PROSITE" id="PS50014">
    <property type="entry name" value="BROMODOMAIN_2"/>
    <property type="match status" value="3"/>
</dbReference>
<proteinExistence type="inferred from homology"/>
<dbReference type="GO" id="GO:0016251">
    <property type="term" value="F:RNA polymerase II general transcription initiation factor activity"/>
    <property type="evidence" value="ECO:0007669"/>
    <property type="project" value="TreeGrafter"/>
</dbReference>
<protein>
    <recommendedName>
        <fullName evidence="3">Transcription initiation factor TFIID subunit 2</fullName>
    </recommendedName>
    <alternativeName>
        <fullName evidence="9">TBP-associated factor 2</fullName>
    </alternativeName>
</protein>